<protein>
    <submittedName>
        <fullName evidence="1">2938_t:CDS:1</fullName>
    </submittedName>
</protein>
<gene>
    <name evidence="1" type="ORF">DHETER_LOCUS13700</name>
</gene>
<keyword evidence="2" id="KW-1185">Reference proteome</keyword>
<dbReference type="EMBL" id="CAJVPU010038638">
    <property type="protein sequence ID" value="CAG8735310.1"/>
    <property type="molecule type" value="Genomic_DNA"/>
</dbReference>
<feature type="non-terminal residue" evidence="1">
    <location>
        <position position="90"/>
    </location>
</feature>
<proteinExistence type="predicted"/>
<evidence type="ECO:0000313" key="1">
    <source>
        <dbReference type="EMBL" id="CAG8735310.1"/>
    </source>
</evidence>
<accession>A0ACA9Q4B7</accession>
<reference evidence="1" key="1">
    <citation type="submission" date="2021-06" db="EMBL/GenBank/DDBJ databases">
        <authorList>
            <person name="Kallberg Y."/>
            <person name="Tangrot J."/>
            <person name="Rosling A."/>
        </authorList>
    </citation>
    <scope>NUCLEOTIDE SEQUENCE</scope>
    <source>
        <strain evidence="1">IL203A</strain>
    </source>
</reference>
<evidence type="ECO:0000313" key="2">
    <source>
        <dbReference type="Proteomes" id="UP000789702"/>
    </source>
</evidence>
<sequence length="90" mass="10837">MPYTTQNMNNRCCYLNMTLNDLLKKTIEEYGYTDKKNINKTLDKLSKEKKLKDQEKYNRYKEEKYLQNSIMQSFINTESVFSPDIIAYDL</sequence>
<organism evidence="1 2">
    <name type="scientific">Dentiscutata heterogama</name>
    <dbReference type="NCBI Taxonomy" id="1316150"/>
    <lineage>
        <taxon>Eukaryota</taxon>
        <taxon>Fungi</taxon>
        <taxon>Fungi incertae sedis</taxon>
        <taxon>Mucoromycota</taxon>
        <taxon>Glomeromycotina</taxon>
        <taxon>Glomeromycetes</taxon>
        <taxon>Diversisporales</taxon>
        <taxon>Gigasporaceae</taxon>
        <taxon>Dentiscutata</taxon>
    </lineage>
</organism>
<comment type="caution">
    <text evidence="1">The sequence shown here is derived from an EMBL/GenBank/DDBJ whole genome shotgun (WGS) entry which is preliminary data.</text>
</comment>
<dbReference type="Proteomes" id="UP000789702">
    <property type="component" value="Unassembled WGS sequence"/>
</dbReference>
<name>A0ACA9Q4B7_9GLOM</name>